<sequence length="216" mass="23501">MQMAEREEGGWPLGLHTLNGRVSSGLVLRSRNRENSGSVSFSTLLTGSPTSSNSNLSSWDLDSESTGSFFGDRSITLGSLMGAASILEITRRSSRFRTSEVHSRGNMSHQTLRHSKPWLFSLCSRLCTDAVRIETAPSLGHFLEAERKKSNNNPPPLWDSNLTSTSSHNPQAAPPTGNVSLVAYAPRQQQVRQLIAQETGYGVPFLLSCLRGSIIG</sequence>
<name>A0AAN7JM48_9MYRT</name>
<feature type="compositionally biased region" description="Low complexity" evidence="1">
    <location>
        <begin position="40"/>
        <end position="59"/>
    </location>
</feature>
<proteinExistence type="predicted"/>
<dbReference type="EMBL" id="JAXIOK010000018">
    <property type="protein sequence ID" value="KAK4749365.1"/>
    <property type="molecule type" value="Genomic_DNA"/>
</dbReference>
<keyword evidence="3" id="KW-1185">Reference proteome</keyword>
<feature type="region of interest" description="Disordered" evidence="1">
    <location>
        <begin position="145"/>
        <end position="178"/>
    </location>
</feature>
<dbReference type="InterPro" id="IPR040344">
    <property type="entry name" value="At3g17950-like"/>
</dbReference>
<dbReference type="PANTHER" id="PTHR33544:SF3">
    <property type="entry name" value="60S RIBOSOMAL PROTEIN L36"/>
    <property type="match status" value="1"/>
</dbReference>
<feature type="region of interest" description="Disordered" evidence="1">
    <location>
        <begin position="38"/>
        <end position="59"/>
    </location>
</feature>
<protein>
    <submittedName>
        <fullName evidence="2">Uncharacterized protein</fullName>
    </submittedName>
</protein>
<comment type="caution">
    <text evidence="2">The sequence shown here is derived from an EMBL/GenBank/DDBJ whole genome shotgun (WGS) entry which is preliminary data.</text>
</comment>
<gene>
    <name evidence="2" type="ORF">SAY87_026814</name>
</gene>
<reference evidence="2 3" key="1">
    <citation type="journal article" date="2023" name="Hortic Res">
        <title>Pangenome of water caltrop reveals structural variations and asymmetric subgenome divergence after allopolyploidization.</title>
        <authorList>
            <person name="Zhang X."/>
            <person name="Chen Y."/>
            <person name="Wang L."/>
            <person name="Yuan Y."/>
            <person name="Fang M."/>
            <person name="Shi L."/>
            <person name="Lu R."/>
            <person name="Comes H.P."/>
            <person name="Ma Y."/>
            <person name="Chen Y."/>
            <person name="Huang G."/>
            <person name="Zhou Y."/>
            <person name="Zheng Z."/>
            <person name="Qiu Y."/>
        </authorList>
    </citation>
    <scope>NUCLEOTIDE SEQUENCE [LARGE SCALE GENOMIC DNA]</scope>
    <source>
        <tissue evidence="2">Roots</tissue>
    </source>
</reference>
<evidence type="ECO:0000313" key="2">
    <source>
        <dbReference type="EMBL" id="KAK4749365.1"/>
    </source>
</evidence>
<accession>A0AAN7JM48</accession>
<dbReference type="AlphaFoldDB" id="A0AAN7JM48"/>
<dbReference type="PANTHER" id="PTHR33544">
    <property type="entry name" value="DUF4005 DOMAIN-CONTAINING PROTEIN-RELATED"/>
    <property type="match status" value="1"/>
</dbReference>
<feature type="compositionally biased region" description="Polar residues" evidence="1">
    <location>
        <begin position="160"/>
        <end position="170"/>
    </location>
</feature>
<dbReference type="Proteomes" id="UP001345219">
    <property type="component" value="Chromosome 21"/>
</dbReference>
<organism evidence="2 3">
    <name type="scientific">Trapa incisa</name>
    <dbReference type="NCBI Taxonomy" id="236973"/>
    <lineage>
        <taxon>Eukaryota</taxon>
        <taxon>Viridiplantae</taxon>
        <taxon>Streptophyta</taxon>
        <taxon>Embryophyta</taxon>
        <taxon>Tracheophyta</taxon>
        <taxon>Spermatophyta</taxon>
        <taxon>Magnoliopsida</taxon>
        <taxon>eudicotyledons</taxon>
        <taxon>Gunneridae</taxon>
        <taxon>Pentapetalae</taxon>
        <taxon>rosids</taxon>
        <taxon>malvids</taxon>
        <taxon>Myrtales</taxon>
        <taxon>Lythraceae</taxon>
        <taxon>Trapa</taxon>
    </lineage>
</organism>
<evidence type="ECO:0000256" key="1">
    <source>
        <dbReference type="SAM" id="MobiDB-lite"/>
    </source>
</evidence>
<evidence type="ECO:0000313" key="3">
    <source>
        <dbReference type="Proteomes" id="UP001345219"/>
    </source>
</evidence>